<keyword evidence="5" id="KW-1185">Reference proteome</keyword>
<comment type="function">
    <text evidence="2">Part of the Type IV secretion system.</text>
</comment>
<name>A0ABQ6CCL5_9HYPH</name>
<dbReference type="Proteomes" id="UP001156882">
    <property type="component" value="Unassembled WGS sequence"/>
</dbReference>
<proteinExistence type="inferred from homology"/>
<comment type="subcellular location">
    <subcellularLocation>
        <location evidence="2">Cytoplasm</location>
    </subcellularLocation>
</comment>
<feature type="domain" description="Bacterial type II secretion system protein E" evidence="3">
    <location>
        <begin position="169"/>
        <end position="294"/>
    </location>
</feature>
<dbReference type="InterPro" id="IPR014155">
    <property type="entry name" value="VirB11"/>
</dbReference>
<evidence type="ECO:0000313" key="5">
    <source>
        <dbReference type="Proteomes" id="UP001156882"/>
    </source>
</evidence>
<evidence type="ECO:0000313" key="4">
    <source>
        <dbReference type="EMBL" id="GLS18028.1"/>
    </source>
</evidence>
<gene>
    <name evidence="4" type="ORF">GCM10007874_10440</name>
</gene>
<dbReference type="PANTHER" id="PTHR30486:SF6">
    <property type="entry name" value="TYPE IV PILUS RETRACTATION ATPASE PILT"/>
    <property type="match status" value="1"/>
</dbReference>
<dbReference type="Gene3D" id="3.40.50.300">
    <property type="entry name" value="P-loop containing nucleotide triphosphate hydrolases"/>
    <property type="match status" value="1"/>
</dbReference>
<keyword evidence="2" id="KW-0547">Nucleotide-binding</keyword>
<dbReference type="InterPro" id="IPR050921">
    <property type="entry name" value="T4SS_GSP_E_ATPase"/>
</dbReference>
<keyword evidence="2" id="KW-0963">Cytoplasm</keyword>
<dbReference type="EMBL" id="BSPC01000008">
    <property type="protein sequence ID" value="GLS18028.1"/>
    <property type="molecule type" value="Genomic_DNA"/>
</dbReference>
<evidence type="ECO:0000256" key="1">
    <source>
        <dbReference type="ARBA" id="ARBA00006611"/>
    </source>
</evidence>
<dbReference type="Gene3D" id="3.30.450.90">
    <property type="match status" value="1"/>
</dbReference>
<reference evidence="5" key="1">
    <citation type="journal article" date="2019" name="Int. J. Syst. Evol. Microbiol.">
        <title>The Global Catalogue of Microorganisms (GCM) 10K type strain sequencing project: providing services to taxonomists for standard genome sequencing and annotation.</title>
        <authorList>
            <consortium name="The Broad Institute Genomics Platform"/>
            <consortium name="The Broad Institute Genome Sequencing Center for Infectious Disease"/>
            <person name="Wu L."/>
            <person name="Ma J."/>
        </authorList>
    </citation>
    <scope>NUCLEOTIDE SEQUENCE [LARGE SCALE GENOMIC DNA]</scope>
    <source>
        <strain evidence="5">NBRC 101365</strain>
    </source>
</reference>
<dbReference type="Pfam" id="PF00437">
    <property type="entry name" value="T2SSE"/>
    <property type="match status" value="1"/>
</dbReference>
<comment type="similarity">
    <text evidence="1 2">Belongs to the GSP E family.</text>
</comment>
<keyword evidence="2" id="KW-0067">ATP-binding</keyword>
<protein>
    <recommendedName>
        <fullName evidence="2">Type IV secretion system protein</fullName>
    </recommendedName>
</protein>
<comment type="caution">
    <text evidence="4">The sequence shown here is derived from an EMBL/GenBank/DDBJ whole genome shotgun (WGS) entry which is preliminary data.</text>
</comment>
<accession>A0ABQ6CCL5</accession>
<dbReference type="NCBIfam" id="TIGR02788">
    <property type="entry name" value="VirB11"/>
    <property type="match status" value="1"/>
</dbReference>
<evidence type="ECO:0000256" key="2">
    <source>
        <dbReference type="RuleBase" id="RU366071"/>
    </source>
</evidence>
<dbReference type="CDD" id="cd01130">
    <property type="entry name" value="VirB11-like_ATPase"/>
    <property type="match status" value="1"/>
</dbReference>
<dbReference type="PANTHER" id="PTHR30486">
    <property type="entry name" value="TWITCHING MOTILITY PROTEIN PILT"/>
    <property type="match status" value="1"/>
</dbReference>
<dbReference type="InterPro" id="IPR027417">
    <property type="entry name" value="P-loop_NTPase"/>
</dbReference>
<dbReference type="SUPFAM" id="SSF52540">
    <property type="entry name" value="P-loop containing nucleoside triphosphate hydrolases"/>
    <property type="match status" value="1"/>
</dbReference>
<dbReference type="InterPro" id="IPR001482">
    <property type="entry name" value="T2SS/T4SS_dom"/>
</dbReference>
<evidence type="ECO:0000259" key="3">
    <source>
        <dbReference type="Pfam" id="PF00437"/>
    </source>
</evidence>
<sequence>MAPGLRAAAEPIRQWLEDPDVLEIMCNRPGEIFVEKLGAEQMLRFEIPALTREAIEKLAHRVAHHSSQHVNNETPLLSSDMPNGERFQAVLWPAAPRGGAFTIRKQVIREMRLEEYLDRGGFDNVKITGPHHVIAETITPQDREFIAILKGDRPRDRLEAVRYAFNQGITNIISGGTSSGKTTLFNAAMKEIPQWERFVTMEDTPELRPWQPNWVQLIASKGDQGRAKVQMPQLLETAMRLRPDRLFMGEVRGAEAFTYLQALNTGHSGSSGTTHANNPWGAYERLAMAALMANMNMPKADLIEFARSVIPLVFQINRSPAGRRGMTEIYFSKWEMAA</sequence>
<organism evidence="4 5">
    <name type="scientific">Labrys miyagiensis</name>
    <dbReference type="NCBI Taxonomy" id="346912"/>
    <lineage>
        <taxon>Bacteria</taxon>
        <taxon>Pseudomonadati</taxon>
        <taxon>Pseudomonadota</taxon>
        <taxon>Alphaproteobacteria</taxon>
        <taxon>Hyphomicrobiales</taxon>
        <taxon>Xanthobacteraceae</taxon>
        <taxon>Labrys</taxon>
    </lineage>
</organism>